<organism evidence="2 3">
    <name type="scientific">Caulobacter hibisci</name>
    <dbReference type="NCBI Taxonomy" id="2035993"/>
    <lineage>
        <taxon>Bacteria</taxon>
        <taxon>Pseudomonadati</taxon>
        <taxon>Pseudomonadota</taxon>
        <taxon>Alphaproteobacteria</taxon>
        <taxon>Caulobacterales</taxon>
        <taxon>Caulobacteraceae</taxon>
        <taxon>Caulobacter</taxon>
    </lineage>
</organism>
<proteinExistence type="predicted"/>
<evidence type="ECO:0008006" key="4">
    <source>
        <dbReference type="Google" id="ProtNLM"/>
    </source>
</evidence>
<feature type="region of interest" description="Disordered" evidence="1">
    <location>
        <begin position="79"/>
        <end position="118"/>
    </location>
</feature>
<dbReference type="Proteomes" id="UP000639859">
    <property type="component" value="Unassembled WGS sequence"/>
</dbReference>
<keyword evidence="3" id="KW-1185">Reference proteome</keyword>
<name>A0ABS0SZZ9_9CAUL</name>
<evidence type="ECO:0000313" key="3">
    <source>
        <dbReference type="Proteomes" id="UP000639859"/>
    </source>
</evidence>
<gene>
    <name evidence="2" type="ORF">I4Q42_16190</name>
</gene>
<evidence type="ECO:0000256" key="1">
    <source>
        <dbReference type="SAM" id="MobiDB-lite"/>
    </source>
</evidence>
<protein>
    <recommendedName>
        <fullName evidence="4">Cell envelope biogenesis protein TolA</fullName>
    </recommendedName>
</protein>
<reference evidence="2 3" key="1">
    <citation type="submission" date="2020-11" db="EMBL/GenBank/DDBJ databases">
        <title>genome sequence of strain KACC 18849.</title>
        <authorList>
            <person name="Gao J."/>
            <person name="Zhang X."/>
        </authorList>
    </citation>
    <scope>NUCLEOTIDE SEQUENCE [LARGE SCALE GENOMIC DNA]</scope>
    <source>
        <strain evidence="2 3">KACC 18849</strain>
    </source>
</reference>
<sequence>MAKAPAKRRLKVYQAQFGFHESVVAAPNQIAALAAWGTRQNLFTEGRASLVTDPQVVEAASAHPETPLRRAVGSNDAFSLEPGLPKVPDAPERQGPRLKIVEKTKAPPPRPKPDRRALDAAETALAKINQRRIDEEADIERRRAALDAEDEASRARWRKDKREGEKSLVAARRAFTNAGGEA</sequence>
<feature type="compositionally biased region" description="Basic and acidic residues" evidence="1">
    <location>
        <begin position="89"/>
        <end position="118"/>
    </location>
</feature>
<dbReference type="EMBL" id="JADWOX010000011">
    <property type="protein sequence ID" value="MBI1685211.1"/>
    <property type="molecule type" value="Genomic_DNA"/>
</dbReference>
<dbReference type="RefSeq" id="WP_198577114.1">
    <property type="nucleotide sequence ID" value="NZ_JADWOX010000011.1"/>
</dbReference>
<comment type="caution">
    <text evidence="2">The sequence shown here is derived from an EMBL/GenBank/DDBJ whole genome shotgun (WGS) entry which is preliminary data.</text>
</comment>
<evidence type="ECO:0000313" key="2">
    <source>
        <dbReference type="EMBL" id="MBI1685211.1"/>
    </source>
</evidence>
<accession>A0ABS0SZZ9</accession>
<feature type="region of interest" description="Disordered" evidence="1">
    <location>
        <begin position="131"/>
        <end position="166"/>
    </location>
</feature>